<evidence type="ECO:0000256" key="7">
    <source>
        <dbReference type="ARBA" id="ARBA00023163"/>
    </source>
</evidence>
<evidence type="ECO:0000259" key="12">
    <source>
        <dbReference type="PROSITE" id="PS51030"/>
    </source>
</evidence>
<keyword evidence="8 10" id="KW-0675">Receptor</keyword>
<evidence type="ECO:0000256" key="10">
    <source>
        <dbReference type="RuleBase" id="RU004334"/>
    </source>
</evidence>
<dbReference type="InterPro" id="IPR001723">
    <property type="entry name" value="Nuclear_hrmn_rcpt"/>
</dbReference>
<sequence>MNKNEHSPGRCTAPQEILNSHTNRVCYSPQNRLVPWSQHSVANSTANVESTGSLTAARSKSQNLGLICVVCGDTSSGKHYGILACNGCSGFFKRSVRRKLIYRCQAGTGRCIVDKAHRNQCQACRLKKCLQMGMNKDAVQNERQPRNTATIRPETLREMEHGRALREAAVAVGVFGPPVLLSPPCYGPGLLPPPSLSNLPTNRRLHHNHISKALQLSSNVSQAGGFSVFNNNIQFSKDNSYATSMDLSNGTVSVSTNSSSTNSIDPSSPISDTVLDKNPVGGSVSSISSTSSVHDNDNDDDSIDVTNDEEPLRNEKLDCHFTIPTFVPQNLYVQPHETVYETSARLLFMAVKWAKNLPSFASLSFRDQVILLEESWSDLFLLNAIQWCIPLDPTGCTLFSVSEHCNNYDTTQESENCVTKEEVAASVRTLHEIFYKYKAVLVDPAEFACMKAIVLFRPETRGLKDPAQIENLQDQAHVMLSQHTKSQFLTQIARFGRLLLMLPLLRTVNSHKIELIYFQRTIGNTPMEKVLCDMYKN</sequence>
<keyword evidence="9 10" id="KW-0539">Nucleus</keyword>
<feature type="compositionally biased region" description="Low complexity" evidence="11">
    <location>
        <begin position="280"/>
        <end position="293"/>
    </location>
</feature>
<dbReference type="Proteomes" id="UP001652620">
    <property type="component" value="Chromosome 3"/>
</dbReference>
<dbReference type="Gene3D" id="1.10.565.10">
    <property type="entry name" value="Retinoid X Receptor"/>
    <property type="match status" value="1"/>
</dbReference>
<dbReference type="PROSITE" id="PS51843">
    <property type="entry name" value="NR_LBD"/>
    <property type="match status" value="1"/>
</dbReference>
<dbReference type="PRINTS" id="PR00398">
    <property type="entry name" value="STRDHORMONER"/>
</dbReference>
<keyword evidence="2 10" id="KW-0479">Metal-binding</keyword>
<dbReference type="PRINTS" id="PR00047">
    <property type="entry name" value="STROIDFINGER"/>
</dbReference>
<reference evidence="15" key="1">
    <citation type="submission" date="2025-08" db="UniProtKB">
        <authorList>
            <consortium name="RefSeq"/>
        </authorList>
    </citation>
    <scope>IDENTIFICATION</scope>
    <source>
        <tissue evidence="15">Adult</tissue>
    </source>
</reference>
<dbReference type="InterPro" id="IPR035500">
    <property type="entry name" value="NHR-like_dom_sf"/>
</dbReference>
<keyword evidence="5 10" id="KW-0805">Transcription regulation</keyword>
<dbReference type="SUPFAM" id="SSF48508">
    <property type="entry name" value="Nuclear receptor ligand-binding domain"/>
    <property type="match status" value="1"/>
</dbReference>
<evidence type="ECO:0000256" key="2">
    <source>
        <dbReference type="ARBA" id="ARBA00022723"/>
    </source>
</evidence>
<evidence type="ECO:0000313" key="15">
    <source>
        <dbReference type="RefSeq" id="XP_049307267.1"/>
    </source>
</evidence>
<dbReference type="InterPro" id="IPR050274">
    <property type="entry name" value="Nuclear_hormone_rcpt_NR2"/>
</dbReference>
<accession>A0ABM3JDG4</accession>
<keyword evidence="6 10" id="KW-0238">DNA-binding</keyword>
<keyword evidence="4 10" id="KW-0862">Zinc</keyword>
<dbReference type="PROSITE" id="PS51030">
    <property type="entry name" value="NUCLEAR_REC_DBD_2"/>
    <property type="match status" value="1"/>
</dbReference>
<dbReference type="SUPFAM" id="SSF57716">
    <property type="entry name" value="Glucocorticoid receptor-like (DNA-binding domain)"/>
    <property type="match status" value="1"/>
</dbReference>
<evidence type="ECO:0000256" key="3">
    <source>
        <dbReference type="ARBA" id="ARBA00022771"/>
    </source>
</evidence>
<feature type="domain" description="NR LBD" evidence="13">
    <location>
        <begin position="298"/>
        <end position="537"/>
    </location>
</feature>
<dbReference type="Pfam" id="PF00104">
    <property type="entry name" value="Hormone_recep"/>
    <property type="match status" value="1"/>
</dbReference>
<feature type="region of interest" description="Disordered" evidence="11">
    <location>
        <begin position="250"/>
        <end position="309"/>
    </location>
</feature>
<dbReference type="PROSITE" id="PS00031">
    <property type="entry name" value="NUCLEAR_REC_DBD_1"/>
    <property type="match status" value="1"/>
</dbReference>
<evidence type="ECO:0000256" key="6">
    <source>
        <dbReference type="ARBA" id="ARBA00023125"/>
    </source>
</evidence>
<evidence type="ECO:0000256" key="8">
    <source>
        <dbReference type="ARBA" id="ARBA00023170"/>
    </source>
</evidence>
<dbReference type="SMART" id="SM00399">
    <property type="entry name" value="ZnF_C4"/>
    <property type="match status" value="1"/>
</dbReference>
<dbReference type="InterPro" id="IPR013088">
    <property type="entry name" value="Znf_NHR/GATA"/>
</dbReference>
<comment type="subcellular location">
    <subcellularLocation>
        <location evidence="1 10">Nucleus</location>
    </subcellularLocation>
</comment>
<evidence type="ECO:0000256" key="4">
    <source>
        <dbReference type="ARBA" id="ARBA00022833"/>
    </source>
</evidence>
<dbReference type="CDD" id="cd06970">
    <property type="entry name" value="NR_DBD_PNR"/>
    <property type="match status" value="1"/>
</dbReference>
<evidence type="ECO:0000256" key="1">
    <source>
        <dbReference type="ARBA" id="ARBA00004123"/>
    </source>
</evidence>
<feature type="compositionally biased region" description="Low complexity" evidence="11">
    <location>
        <begin position="251"/>
        <end position="273"/>
    </location>
</feature>
<comment type="similarity">
    <text evidence="10">Belongs to the nuclear hormone receptor family.</text>
</comment>
<name>A0ABM3JDG4_BACDO</name>
<feature type="compositionally biased region" description="Acidic residues" evidence="11">
    <location>
        <begin position="297"/>
        <end position="309"/>
    </location>
</feature>
<dbReference type="InterPro" id="IPR000536">
    <property type="entry name" value="Nucl_hrmn_rcpt_lig-bd"/>
</dbReference>
<protein>
    <submittedName>
        <fullName evidence="15">Photoreceptor-specific nuclear receptor</fullName>
    </submittedName>
</protein>
<dbReference type="RefSeq" id="XP_049307267.1">
    <property type="nucleotide sequence ID" value="XM_049451310.1"/>
</dbReference>
<keyword evidence="3 10" id="KW-0863">Zinc-finger</keyword>
<proteinExistence type="inferred from homology"/>
<evidence type="ECO:0000256" key="11">
    <source>
        <dbReference type="SAM" id="MobiDB-lite"/>
    </source>
</evidence>
<evidence type="ECO:0000313" key="14">
    <source>
        <dbReference type="Proteomes" id="UP001652620"/>
    </source>
</evidence>
<evidence type="ECO:0000259" key="13">
    <source>
        <dbReference type="PROSITE" id="PS51843"/>
    </source>
</evidence>
<dbReference type="InterPro" id="IPR001628">
    <property type="entry name" value="Znf_hrmn_rcpt"/>
</dbReference>
<dbReference type="PANTHER" id="PTHR24083">
    <property type="entry name" value="NUCLEAR HORMONE RECEPTOR"/>
    <property type="match status" value="1"/>
</dbReference>
<gene>
    <name evidence="15" type="primary">LOC105223960</name>
</gene>
<dbReference type="Pfam" id="PF00105">
    <property type="entry name" value="zf-C4"/>
    <property type="match status" value="1"/>
</dbReference>
<organism evidence="14 15">
    <name type="scientific">Bactrocera dorsalis</name>
    <name type="common">Oriental fruit fly</name>
    <name type="synonym">Dacus dorsalis</name>
    <dbReference type="NCBI Taxonomy" id="27457"/>
    <lineage>
        <taxon>Eukaryota</taxon>
        <taxon>Metazoa</taxon>
        <taxon>Ecdysozoa</taxon>
        <taxon>Arthropoda</taxon>
        <taxon>Hexapoda</taxon>
        <taxon>Insecta</taxon>
        <taxon>Pterygota</taxon>
        <taxon>Neoptera</taxon>
        <taxon>Endopterygota</taxon>
        <taxon>Diptera</taxon>
        <taxon>Brachycera</taxon>
        <taxon>Muscomorpha</taxon>
        <taxon>Tephritoidea</taxon>
        <taxon>Tephritidae</taxon>
        <taxon>Bactrocera</taxon>
        <taxon>Bactrocera</taxon>
    </lineage>
</organism>
<evidence type="ECO:0000256" key="5">
    <source>
        <dbReference type="ARBA" id="ARBA00023015"/>
    </source>
</evidence>
<evidence type="ECO:0000256" key="9">
    <source>
        <dbReference type="ARBA" id="ARBA00023242"/>
    </source>
</evidence>
<keyword evidence="14" id="KW-1185">Reference proteome</keyword>
<feature type="domain" description="Nuclear receptor" evidence="12">
    <location>
        <begin position="65"/>
        <end position="141"/>
    </location>
</feature>
<keyword evidence="7 10" id="KW-0804">Transcription</keyword>
<dbReference type="Gene3D" id="3.30.50.10">
    <property type="entry name" value="Erythroid Transcription Factor GATA-1, subunit A"/>
    <property type="match status" value="1"/>
</dbReference>
<dbReference type="SMART" id="SM00430">
    <property type="entry name" value="HOLI"/>
    <property type="match status" value="1"/>
</dbReference>
<dbReference type="GeneID" id="105223960"/>